<dbReference type="Proteomes" id="UP000243542">
    <property type="component" value="Unassembled WGS sequence"/>
</dbReference>
<dbReference type="EMBL" id="PDJK01000002">
    <property type="protein sequence ID" value="PFG49177.1"/>
    <property type="molecule type" value="Genomic_DNA"/>
</dbReference>
<comment type="caution">
    <text evidence="1">The sequence shown here is derived from an EMBL/GenBank/DDBJ whole genome shotgun (WGS) entry which is preliminary data.</text>
</comment>
<evidence type="ECO:0000313" key="2">
    <source>
        <dbReference type="Proteomes" id="UP000243542"/>
    </source>
</evidence>
<keyword evidence="2" id="KW-1185">Reference proteome</keyword>
<organism evidence="1 2">
    <name type="scientific">Amycolatopsis sulphurea</name>
    <dbReference type="NCBI Taxonomy" id="76022"/>
    <lineage>
        <taxon>Bacteria</taxon>
        <taxon>Bacillati</taxon>
        <taxon>Actinomycetota</taxon>
        <taxon>Actinomycetes</taxon>
        <taxon>Pseudonocardiales</taxon>
        <taxon>Pseudonocardiaceae</taxon>
        <taxon>Amycolatopsis</taxon>
    </lineage>
</organism>
<dbReference type="AlphaFoldDB" id="A0A2A9FCM1"/>
<evidence type="ECO:0000313" key="1">
    <source>
        <dbReference type="EMBL" id="PFG49177.1"/>
    </source>
</evidence>
<reference evidence="1 2" key="1">
    <citation type="submission" date="2017-10" db="EMBL/GenBank/DDBJ databases">
        <title>Sequencing the genomes of 1000 actinobacteria strains.</title>
        <authorList>
            <person name="Klenk H.-P."/>
        </authorList>
    </citation>
    <scope>NUCLEOTIDE SEQUENCE [LARGE SCALE GENOMIC DNA]</scope>
    <source>
        <strain evidence="1 2">DSM 46092</strain>
    </source>
</reference>
<gene>
    <name evidence="1" type="ORF">ATK36_4315</name>
</gene>
<sequence>MTNRGPLDADTLLSGDETEALLALLSDISQGHGGDPGVRDAASAAWSLLGNRSAAQGGYAQARDDGYYTQLLGRMQNRDGPGAPHDNGHRRIRLLSRIRPFAPSSRSGCAGGQ</sequence>
<proteinExistence type="predicted"/>
<protein>
    <submittedName>
        <fullName evidence="1">Uncharacterized protein</fullName>
    </submittedName>
</protein>
<name>A0A2A9FCM1_9PSEU</name>
<accession>A0A2A9FCM1</accession>